<dbReference type="RefSeq" id="WP_025087244.1">
    <property type="nucleotide sequence ID" value="NZ_AZFT01000002.1"/>
</dbReference>
<gene>
    <name evidence="1" type="ORF">FC32_GL001617</name>
</gene>
<dbReference type="STRING" id="1423724.FC32_GL001617"/>
<name>A0A0R1U362_9LACO</name>
<reference evidence="1 2" key="1">
    <citation type="journal article" date="2015" name="Genome Announc.">
        <title>Expanding the biotechnology potential of lactobacilli through comparative genomics of 213 strains and associated genera.</title>
        <authorList>
            <person name="Sun Z."/>
            <person name="Harris H.M."/>
            <person name="McCann A."/>
            <person name="Guo C."/>
            <person name="Argimon S."/>
            <person name="Zhang W."/>
            <person name="Yang X."/>
            <person name="Jeffery I.B."/>
            <person name="Cooney J.C."/>
            <person name="Kagawa T.F."/>
            <person name="Liu W."/>
            <person name="Song Y."/>
            <person name="Salvetti E."/>
            <person name="Wrobel A."/>
            <person name="Rasinkangas P."/>
            <person name="Parkhill J."/>
            <person name="Rea M.C."/>
            <person name="O'Sullivan O."/>
            <person name="Ritari J."/>
            <person name="Douillard F.P."/>
            <person name="Paul Ross R."/>
            <person name="Yang R."/>
            <person name="Briner A.E."/>
            <person name="Felis G.E."/>
            <person name="de Vos W.M."/>
            <person name="Barrangou R."/>
            <person name="Klaenhammer T.R."/>
            <person name="Caufield P.W."/>
            <person name="Cui Y."/>
            <person name="Zhang H."/>
            <person name="O'Toole P.W."/>
        </authorList>
    </citation>
    <scope>NUCLEOTIDE SEQUENCE [LARGE SCALE GENOMIC DNA]</scope>
    <source>
        <strain evidence="1 2">DSM 16634</strain>
    </source>
</reference>
<proteinExistence type="predicted"/>
<organism evidence="1 2">
    <name type="scientific">Ligilactobacillus apodemi DSM 16634 = JCM 16172</name>
    <dbReference type="NCBI Taxonomy" id="1423724"/>
    <lineage>
        <taxon>Bacteria</taxon>
        <taxon>Bacillati</taxon>
        <taxon>Bacillota</taxon>
        <taxon>Bacilli</taxon>
        <taxon>Lactobacillales</taxon>
        <taxon>Lactobacillaceae</taxon>
        <taxon>Ligilactobacillus</taxon>
    </lineage>
</organism>
<accession>A0A0R1U362</accession>
<evidence type="ECO:0000313" key="2">
    <source>
        <dbReference type="Proteomes" id="UP000051324"/>
    </source>
</evidence>
<keyword evidence="2" id="KW-1185">Reference proteome</keyword>
<dbReference type="Proteomes" id="UP000051324">
    <property type="component" value="Unassembled WGS sequence"/>
</dbReference>
<dbReference type="eggNOG" id="ENOG50309ZQ">
    <property type="taxonomic scope" value="Bacteria"/>
</dbReference>
<dbReference type="AlphaFoldDB" id="A0A0R1U362"/>
<dbReference type="OrthoDB" id="2303622at2"/>
<sequence>MKVKDFVTMYLNDQNITGMALNLIGNFGKTLRQAQVRYPEYGNLLTDKRLWTGKKMVSGCMYYPVSLASDGLYLSDNTRLGDEQVLRIFKQKLWELKHELNALPAKPKPRLTFCGLDELFASQEIWVEPTAKLTIMVNDSIKDPKKEALATMTFFTLGVFSYRDVAYYQLVDADERPLTPERLTPNEVVKILGQLLVFMTLTAITQKDYNSMSAYFSMSNR</sequence>
<dbReference type="EMBL" id="AZFT01000002">
    <property type="protein sequence ID" value="KRL87390.1"/>
    <property type="molecule type" value="Genomic_DNA"/>
</dbReference>
<dbReference type="PATRIC" id="fig|1423724.4.peg.1681"/>
<evidence type="ECO:0000313" key="1">
    <source>
        <dbReference type="EMBL" id="KRL87390.1"/>
    </source>
</evidence>
<comment type="caution">
    <text evidence="1">The sequence shown here is derived from an EMBL/GenBank/DDBJ whole genome shotgun (WGS) entry which is preliminary data.</text>
</comment>
<protein>
    <submittedName>
        <fullName evidence="1">Uncharacterized protein</fullName>
    </submittedName>
</protein>